<evidence type="ECO:0000256" key="2">
    <source>
        <dbReference type="ARBA" id="ARBA00017846"/>
    </source>
</evidence>
<evidence type="ECO:0000313" key="18">
    <source>
        <dbReference type="EMBL" id="NBI06873.1"/>
    </source>
</evidence>
<keyword evidence="4 15" id="KW-0227">DNA damage</keyword>
<comment type="catalytic activity">
    <reaction evidence="12 15">
        <text>Couples ATP hydrolysis with the unwinding of duplex DNA by translocating in the 3'-5' direction.</text>
        <dbReference type="EC" id="5.6.2.4"/>
    </reaction>
</comment>
<name>A0A845R2T2_9CLOT</name>
<dbReference type="Pfam" id="PF00270">
    <property type="entry name" value="DEAD"/>
    <property type="match status" value="1"/>
</dbReference>
<gene>
    <name evidence="18" type="primary">recG</name>
    <name evidence="18" type="ORF">D3Z33_08410</name>
</gene>
<proteinExistence type="inferred from homology"/>
<keyword evidence="10 15" id="KW-0234">DNA repair</keyword>
<dbReference type="GO" id="GO:0003677">
    <property type="term" value="F:DNA binding"/>
    <property type="evidence" value="ECO:0007669"/>
    <property type="project" value="UniProtKB-KW"/>
</dbReference>
<dbReference type="SMART" id="SM00490">
    <property type="entry name" value="HELICc"/>
    <property type="match status" value="2"/>
</dbReference>
<keyword evidence="7 15" id="KW-0067">ATP-binding</keyword>
<dbReference type="SUPFAM" id="SSF52540">
    <property type="entry name" value="P-loop containing nucleoside triphosphate hydrolases"/>
    <property type="match status" value="2"/>
</dbReference>
<dbReference type="NCBIfam" id="TIGR00643">
    <property type="entry name" value="recG"/>
    <property type="match status" value="1"/>
</dbReference>
<feature type="domain" description="Helicase C-terminal" evidence="17">
    <location>
        <begin position="453"/>
        <end position="613"/>
    </location>
</feature>
<organism evidence="18 19">
    <name type="scientific">Senegalia massiliensis</name>
    <dbReference type="NCBI Taxonomy" id="1720316"/>
    <lineage>
        <taxon>Bacteria</taxon>
        <taxon>Bacillati</taxon>
        <taxon>Bacillota</taxon>
        <taxon>Clostridia</taxon>
        <taxon>Eubacteriales</taxon>
        <taxon>Clostridiaceae</taxon>
        <taxon>Senegalia</taxon>
    </lineage>
</organism>
<evidence type="ECO:0000256" key="10">
    <source>
        <dbReference type="ARBA" id="ARBA00023204"/>
    </source>
</evidence>
<dbReference type="PROSITE" id="PS51194">
    <property type="entry name" value="HELICASE_CTER"/>
    <property type="match status" value="1"/>
</dbReference>
<dbReference type="GO" id="GO:0006310">
    <property type="term" value="P:DNA recombination"/>
    <property type="evidence" value="ECO:0007669"/>
    <property type="project" value="UniProtKB-UniRule"/>
</dbReference>
<dbReference type="InterPro" id="IPR027417">
    <property type="entry name" value="P-loop_NTPase"/>
</dbReference>
<dbReference type="PROSITE" id="PS51192">
    <property type="entry name" value="HELICASE_ATP_BIND_1"/>
    <property type="match status" value="1"/>
</dbReference>
<dbReference type="GO" id="GO:0043138">
    <property type="term" value="F:3'-5' DNA helicase activity"/>
    <property type="evidence" value="ECO:0007669"/>
    <property type="project" value="UniProtKB-EC"/>
</dbReference>
<dbReference type="SMART" id="SM00487">
    <property type="entry name" value="DEXDc"/>
    <property type="match status" value="1"/>
</dbReference>
<evidence type="ECO:0000259" key="17">
    <source>
        <dbReference type="PROSITE" id="PS51194"/>
    </source>
</evidence>
<dbReference type="InterPro" id="IPR047112">
    <property type="entry name" value="RecG/Mfd"/>
</dbReference>
<evidence type="ECO:0000256" key="7">
    <source>
        <dbReference type="ARBA" id="ARBA00022840"/>
    </source>
</evidence>
<evidence type="ECO:0000259" key="16">
    <source>
        <dbReference type="PROSITE" id="PS51192"/>
    </source>
</evidence>
<evidence type="ECO:0000256" key="3">
    <source>
        <dbReference type="ARBA" id="ARBA00022741"/>
    </source>
</evidence>
<evidence type="ECO:0000256" key="12">
    <source>
        <dbReference type="ARBA" id="ARBA00034617"/>
    </source>
</evidence>
<dbReference type="GO" id="GO:0006281">
    <property type="term" value="P:DNA repair"/>
    <property type="evidence" value="ECO:0007669"/>
    <property type="project" value="UniProtKB-UniRule"/>
</dbReference>
<keyword evidence="8" id="KW-0238">DNA-binding</keyword>
<sequence>MSLDSSIQYLKGVGPKRAAKLNKLGIYTINDLIYYFPREYDDRRKMKKIKDLINKEKVTLEVTVSGSSITLRPRKNITITKIPIKDETGICYMVFFNKPYIDKIFKIGDKIKVNGRVDISYGNVQIQNPIYSNLSDSNNNINTIMPIYPLTNKLRNNEIIKLIKTSLKTQLDNIDEIFTLDMRKDLNLISIEEAIKNIHFPEGREKYKASKYRIVFEEFLILQLGLFLVKSRLNENNKGIVFTKEDKSNEFLNSLPFKLTNAQLKVFEEIKGDMESDKIMNRLVQGDVGSGKTIIAILSILKAKTSGYQSVMMAPTEILATQHYEEINKLLHNFGVNCELLVGSLTQKKKEQILQMVENGEVDILVGTHALIQDSVNFKKLGLTITDEQHRFGVRQRAKLTEKGITPDVLVMSATPIPRTLAMILYGDLDISIIDELPPGRKKIDTYSVSDDKKNRAFEFLEKQIAKGRQAYIVCPLVEESENLDVKSATETYEELKILYGNKYKIGLLHGKMKPKEKDEIMKQFKENIIQVLISTTVIEVGVNVANANIMIVINSERFGLAQLHQLRGRVGRGEYKSYCILINKGKNKIARERMRIMEKTSNGFIISEKDLELRGPGEFFGVRQHGIPEFKLANIFTDIKILKIAQKISQDILTEDPKLELTKNIKIKNKVYKLISEKLNDISFN</sequence>
<evidence type="ECO:0000256" key="14">
    <source>
        <dbReference type="ARBA" id="ARBA00048988"/>
    </source>
</evidence>
<dbReference type="Gene3D" id="3.40.50.300">
    <property type="entry name" value="P-loop containing nucleotide triphosphate hydrolases"/>
    <property type="match status" value="2"/>
</dbReference>
<evidence type="ECO:0000256" key="9">
    <source>
        <dbReference type="ARBA" id="ARBA00023172"/>
    </source>
</evidence>
<reference evidence="18 19" key="1">
    <citation type="submission" date="2018-08" db="EMBL/GenBank/DDBJ databases">
        <title>Murine metabolic-syndrome-specific gut microbial biobank.</title>
        <authorList>
            <person name="Liu C."/>
        </authorList>
    </citation>
    <scope>NUCLEOTIDE SEQUENCE [LARGE SCALE GENOMIC DNA]</scope>
    <source>
        <strain evidence="18 19">583</strain>
    </source>
</reference>
<dbReference type="OrthoDB" id="9804325at2"/>
<dbReference type="NCBIfam" id="NF008165">
    <property type="entry name" value="PRK10917.1-3"/>
    <property type="match status" value="1"/>
</dbReference>
<evidence type="ECO:0000256" key="13">
    <source>
        <dbReference type="ARBA" id="ARBA00034808"/>
    </source>
</evidence>
<feature type="domain" description="Helicase ATP-binding" evidence="16">
    <location>
        <begin position="273"/>
        <end position="434"/>
    </location>
</feature>
<dbReference type="CDD" id="cd04488">
    <property type="entry name" value="RecG_wedge_OBF"/>
    <property type="match status" value="1"/>
</dbReference>
<evidence type="ECO:0000256" key="8">
    <source>
        <dbReference type="ARBA" id="ARBA00023125"/>
    </source>
</evidence>
<comment type="similarity">
    <text evidence="1 15">Belongs to the helicase family. RecG subfamily.</text>
</comment>
<keyword evidence="3 15" id="KW-0547">Nucleotide-binding</keyword>
<comment type="catalytic activity">
    <reaction evidence="14 15">
        <text>ATP + H2O = ADP + phosphate + H(+)</text>
        <dbReference type="Rhea" id="RHEA:13065"/>
        <dbReference type="ChEBI" id="CHEBI:15377"/>
        <dbReference type="ChEBI" id="CHEBI:15378"/>
        <dbReference type="ChEBI" id="CHEBI:30616"/>
        <dbReference type="ChEBI" id="CHEBI:43474"/>
        <dbReference type="ChEBI" id="CHEBI:456216"/>
        <dbReference type="EC" id="5.6.2.4"/>
    </reaction>
</comment>
<dbReference type="Pfam" id="PF19833">
    <property type="entry name" value="RecG_dom3_C"/>
    <property type="match status" value="1"/>
</dbReference>
<keyword evidence="6 15" id="KW-0347">Helicase</keyword>
<dbReference type="Pfam" id="PF00271">
    <property type="entry name" value="Helicase_C"/>
    <property type="match status" value="1"/>
</dbReference>
<comment type="function">
    <text evidence="15">Plays a critical role in recombination and DNA repair. Helps process Holliday junction intermediates to mature products by catalyzing branch migration. Has replication fork regression activity, unwinds stalled or blocked replication forks to make a HJ that can be resolved. Has a DNA unwinding activity characteristic of a DNA helicase with 3'-5' polarity.</text>
</comment>
<dbReference type="EC" id="5.6.2.4" evidence="13 15"/>
<dbReference type="GO" id="GO:0005524">
    <property type="term" value="F:ATP binding"/>
    <property type="evidence" value="ECO:0007669"/>
    <property type="project" value="UniProtKB-KW"/>
</dbReference>
<keyword evidence="5 15" id="KW-0378">Hydrolase</keyword>
<evidence type="ECO:0000256" key="4">
    <source>
        <dbReference type="ARBA" id="ARBA00022763"/>
    </source>
</evidence>
<accession>A0A845R2T2</accession>
<dbReference type="GO" id="GO:0016787">
    <property type="term" value="F:hydrolase activity"/>
    <property type="evidence" value="ECO:0007669"/>
    <property type="project" value="UniProtKB-KW"/>
</dbReference>
<evidence type="ECO:0000256" key="5">
    <source>
        <dbReference type="ARBA" id="ARBA00022801"/>
    </source>
</evidence>
<evidence type="ECO:0000256" key="1">
    <source>
        <dbReference type="ARBA" id="ARBA00007504"/>
    </source>
</evidence>
<keyword evidence="19" id="KW-1185">Reference proteome</keyword>
<protein>
    <recommendedName>
        <fullName evidence="2 15">ATP-dependent DNA helicase RecG</fullName>
        <ecNumber evidence="13 15">5.6.2.4</ecNumber>
    </recommendedName>
</protein>
<dbReference type="Gene3D" id="2.40.50.140">
    <property type="entry name" value="Nucleic acid-binding proteins"/>
    <property type="match status" value="1"/>
</dbReference>
<dbReference type="InterPro" id="IPR012340">
    <property type="entry name" value="NA-bd_OB-fold"/>
</dbReference>
<dbReference type="Gene3D" id="1.10.150.20">
    <property type="entry name" value="5' to 3' exonuclease, C-terminal subdomain"/>
    <property type="match status" value="1"/>
</dbReference>
<dbReference type="PANTHER" id="PTHR47964">
    <property type="entry name" value="ATP-DEPENDENT DNA HELICASE HOMOLOG RECG, CHLOROPLASTIC"/>
    <property type="match status" value="1"/>
</dbReference>
<evidence type="ECO:0000313" key="19">
    <source>
        <dbReference type="Proteomes" id="UP000467132"/>
    </source>
</evidence>
<dbReference type="Pfam" id="PF17191">
    <property type="entry name" value="RecG_wedge"/>
    <property type="match status" value="1"/>
</dbReference>
<evidence type="ECO:0000256" key="11">
    <source>
        <dbReference type="ARBA" id="ARBA00023235"/>
    </source>
</evidence>
<dbReference type="AlphaFoldDB" id="A0A845R2T2"/>
<comment type="caution">
    <text evidence="18">The sequence shown here is derived from an EMBL/GenBank/DDBJ whole genome shotgun (WGS) entry which is preliminary data.</text>
</comment>
<evidence type="ECO:0000256" key="6">
    <source>
        <dbReference type="ARBA" id="ARBA00022806"/>
    </source>
</evidence>
<dbReference type="InterPro" id="IPR033454">
    <property type="entry name" value="RecG_wedge"/>
</dbReference>
<dbReference type="RefSeq" id="WP_160197353.1">
    <property type="nucleotide sequence ID" value="NZ_QXXA01000009.1"/>
</dbReference>
<dbReference type="InterPro" id="IPR014001">
    <property type="entry name" value="Helicase_ATP-bd"/>
</dbReference>
<dbReference type="CDD" id="cd17992">
    <property type="entry name" value="DEXHc_RecG"/>
    <property type="match status" value="1"/>
</dbReference>
<dbReference type="InterPro" id="IPR004609">
    <property type="entry name" value="ATP-dep_DNA_helicase_RecG"/>
</dbReference>
<keyword evidence="9 15" id="KW-0233">DNA recombination</keyword>
<dbReference type="InterPro" id="IPR011545">
    <property type="entry name" value="DEAD/DEAH_box_helicase_dom"/>
</dbReference>
<dbReference type="EMBL" id="QXXA01000009">
    <property type="protein sequence ID" value="NBI06873.1"/>
    <property type="molecule type" value="Genomic_DNA"/>
</dbReference>
<keyword evidence="11" id="KW-0413">Isomerase</keyword>
<dbReference type="CDD" id="cd18811">
    <property type="entry name" value="SF2_C_RecG"/>
    <property type="match status" value="1"/>
</dbReference>
<dbReference type="NCBIfam" id="NF008168">
    <property type="entry name" value="PRK10917.2-2"/>
    <property type="match status" value="1"/>
</dbReference>
<evidence type="ECO:0000256" key="15">
    <source>
        <dbReference type="RuleBase" id="RU363016"/>
    </source>
</evidence>
<dbReference type="SUPFAM" id="SSF50249">
    <property type="entry name" value="Nucleic acid-binding proteins"/>
    <property type="match status" value="1"/>
</dbReference>
<dbReference type="PANTHER" id="PTHR47964:SF1">
    <property type="entry name" value="ATP-DEPENDENT DNA HELICASE HOMOLOG RECG, CHLOROPLASTIC"/>
    <property type="match status" value="1"/>
</dbReference>
<dbReference type="InterPro" id="IPR001650">
    <property type="entry name" value="Helicase_C-like"/>
</dbReference>
<dbReference type="InterPro" id="IPR045562">
    <property type="entry name" value="RecG_dom3_C"/>
</dbReference>
<dbReference type="Proteomes" id="UP000467132">
    <property type="component" value="Unassembled WGS sequence"/>
</dbReference>